<evidence type="ECO:0000313" key="2">
    <source>
        <dbReference type="Proteomes" id="UP000190423"/>
    </source>
</evidence>
<dbReference type="EMBL" id="FUWG01000003">
    <property type="protein sequence ID" value="SJZ30572.1"/>
    <property type="molecule type" value="Genomic_DNA"/>
</dbReference>
<proteinExistence type="predicted"/>
<dbReference type="STRING" id="261392.SAMN02745149_00489"/>
<reference evidence="1 2" key="1">
    <citation type="submission" date="2017-02" db="EMBL/GenBank/DDBJ databases">
        <authorList>
            <person name="Peterson S.W."/>
        </authorList>
    </citation>
    <scope>NUCLEOTIDE SEQUENCE [LARGE SCALE GENOMIC DNA]</scope>
    <source>
        <strain evidence="1 2">ATCC BAA-908</strain>
    </source>
</reference>
<keyword evidence="2" id="KW-1185">Reference proteome</keyword>
<dbReference type="RefSeq" id="WP_143593150.1">
    <property type="nucleotide sequence ID" value="NZ_FUWG01000003.1"/>
</dbReference>
<dbReference type="AlphaFoldDB" id="A0A1T4JK90"/>
<accession>A0A1T4JK90</accession>
<organism evidence="1 2">
    <name type="scientific">Treponema porcinum</name>
    <dbReference type="NCBI Taxonomy" id="261392"/>
    <lineage>
        <taxon>Bacteria</taxon>
        <taxon>Pseudomonadati</taxon>
        <taxon>Spirochaetota</taxon>
        <taxon>Spirochaetia</taxon>
        <taxon>Spirochaetales</taxon>
        <taxon>Treponemataceae</taxon>
        <taxon>Treponema</taxon>
    </lineage>
</organism>
<name>A0A1T4JK90_TREPO</name>
<dbReference type="Proteomes" id="UP000190423">
    <property type="component" value="Unassembled WGS sequence"/>
</dbReference>
<sequence>MDTEEIAERIGTQVLTDIMKGMGEAEILKKYGISELQFSQIKRIILQQVKDKIDSTEITTHALRFFKTLVKERSFATKAQEYGLTAPQQKLLYNVTRGDFRATYGIIFALRNIISPSQWIYREDEELPEPVKFNPLVEKKYPHYDFDSRNELAKESTLGNIFFDTLKERRAMSKFCAMHNCEKLEAANFVYMKHHKNGELRYLARPTLPFIKKFRADVPPDWWFIYPDEVTKEYLQEVRNKANEWASSILRY</sequence>
<protein>
    <submittedName>
        <fullName evidence="1">Uncharacterized protein</fullName>
    </submittedName>
</protein>
<gene>
    <name evidence="1" type="ORF">SAMN02745149_00489</name>
</gene>
<evidence type="ECO:0000313" key="1">
    <source>
        <dbReference type="EMBL" id="SJZ30572.1"/>
    </source>
</evidence>
<dbReference type="GeneID" id="78315809"/>